<dbReference type="AlphaFoldDB" id="A0A254TG86"/>
<dbReference type="RefSeq" id="WP_088709877.1">
    <property type="nucleotide sequence ID" value="NZ_LSTO01000001.1"/>
</dbReference>
<organism evidence="1 2">
    <name type="scientific">Noviherbaspirillum denitrificans</name>
    <dbReference type="NCBI Taxonomy" id="1968433"/>
    <lineage>
        <taxon>Bacteria</taxon>
        <taxon>Pseudomonadati</taxon>
        <taxon>Pseudomonadota</taxon>
        <taxon>Betaproteobacteria</taxon>
        <taxon>Burkholderiales</taxon>
        <taxon>Oxalobacteraceae</taxon>
        <taxon>Noviherbaspirillum</taxon>
    </lineage>
</organism>
<dbReference type="Proteomes" id="UP000197535">
    <property type="component" value="Unassembled WGS sequence"/>
</dbReference>
<gene>
    <name evidence="1" type="ORF">AYR66_21455</name>
</gene>
<reference evidence="1 2" key="1">
    <citation type="submission" date="2016-02" db="EMBL/GenBank/DDBJ databases">
        <authorList>
            <person name="Wen L."/>
            <person name="He K."/>
            <person name="Yang H."/>
        </authorList>
    </citation>
    <scope>NUCLEOTIDE SEQUENCE [LARGE SCALE GENOMIC DNA]</scope>
    <source>
        <strain evidence="1 2">TSA40</strain>
    </source>
</reference>
<evidence type="ECO:0000313" key="2">
    <source>
        <dbReference type="Proteomes" id="UP000197535"/>
    </source>
</evidence>
<dbReference type="OrthoDB" id="8780025at2"/>
<keyword evidence="2" id="KW-1185">Reference proteome</keyword>
<proteinExistence type="predicted"/>
<comment type="caution">
    <text evidence="1">The sequence shown here is derived from an EMBL/GenBank/DDBJ whole genome shotgun (WGS) entry which is preliminary data.</text>
</comment>
<sequence length="78" mass="8586">MPTFVQHNNINIVTLYRDDEIAVHCQPGDIALKQEGDHWMTYDVRTSGQVVAAGFPCESYDKALAAAKAVAENPARPK</sequence>
<name>A0A254TG86_9BURK</name>
<dbReference type="EMBL" id="LSTO01000001">
    <property type="protein sequence ID" value="OWW21671.1"/>
    <property type="molecule type" value="Genomic_DNA"/>
</dbReference>
<evidence type="ECO:0000313" key="1">
    <source>
        <dbReference type="EMBL" id="OWW21671.1"/>
    </source>
</evidence>
<protein>
    <submittedName>
        <fullName evidence="1">Uncharacterized protein</fullName>
    </submittedName>
</protein>
<accession>A0A254TG86</accession>